<feature type="transmembrane region" description="Helical" evidence="1">
    <location>
        <begin position="12"/>
        <end position="31"/>
    </location>
</feature>
<name>A0ABV6CYF5_9SPHN</name>
<keyword evidence="3" id="KW-1185">Reference proteome</keyword>
<keyword evidence="1" id="KW-1133">Transmembrane helix</keyword>
<evidence type="ECO:0008006" key="4">
    <source>
        <dbReference type="Google" id="ProtNLM"/>
    </source>
</evidence>
<evidence type="ECO:0000313" key="2">
    <source>
        <dbReference type="EMBL" id="MFC0205417.1"/>
    </source>
</evidence>
<proteinExistence type="predicted"/>
<accession>A0ABV6CYF5</accession>
<dbReference type="EMBL" id="JBHLWK010000017">
    <property type="protein sequence ID" value="MFC0205417.1"/>
    <property type="molecule type" value="Genomic_DNA"/>
</dbReference>
<comment type="caution">
    <text evidence="2">The sequence shown here is derived from an EMBL/GenBank/DDBJ whole genome shotgun (WGS) entry which is preliminary data.</text>
</comment>
<keyword evidence="1" id="KW-0472">Membrane</keyword>
<protein>
    <recommendedName>
        <fullName evidence="4">Heme exporter protein D</fullName>
    </recommendedName>
</protein>
<gene>
    <name evidence="2" type="ORF">ACFFJC_14220</name>
</gene>
<evidence type="ECO:0000313" key="3">
    <source>
        <dbReference type="Proteomes" id="UP001589798"/>
    </source>
</evidence>
<sequence length="46" mass="5267">MREAMDPWTFVVASYVVGVGATLGLVAWSLLTMRRSERRRDAARKR</sequence>
<evidence type="ECO:0000256" key="1">
    <source>
        <dbReference type="SAM" id="Phobius"/>
    </source>
</evidence>
<dbReference type="Proteomes" id="UP001589798">
    <property type="component" value="Unassembled WGS sequence"/>
</dbReference>
<keyword evidence="1" id="KW-0812">Transmembrane</keyword>
<reference evidence="2 3" key="1">
    <citation type="submission" date="2024-09" db="EMBL/GenBank/DDBJ databases">
        <authorList>
            <person name="Sun Q."/>
            <person name="Mori K."/>
        </authorList>
    </citation>
    <scope>NUCLEOTIDE SEQUENCE [LARGE SCALE GENOMIC DNA]</scope>
    <source>
        <strain evidence="2 3">CCM 7706</strain>
    </source>
</reference>
<dbReference type="RefSeq" id="WP_379488150.1">
    <property type="nucleotide sequence ID" value="NZ_JBHLWK010000017.1"/>
</dbReference>
<organism evidence="2 3">
    <name type="scientific">Novosphingobium soli</name>
    <dbReference type="NCBI Taxonomy" id="574956"/>
    <lineage>
        <taxon>Bacteria</taxon>
        <taxon>Pseudomonadati</taxon>
        <taxon>Pseudomonadota</taxon>
        <taxon>Alphaproteobacteria</taxon>
        <taxon>Sphingomonadales</taxon>
        <taxon>Sphingomonadaceae</taxon>
        <taxon>Novosphingobium</taxon>
    </lineage>
</organism>